<dbReference type="InterPro" id="IPR010982">
    <property type="entry name" value="Lambda_DNA-bd_dom_sf"/>
</dbReference>
<dbReference type="GO" id="GO:0003677">
    <property type="term" value="F:DNA binding"/>
    <property type="evidence" value="ECO:0007669"/>
    <property type="project" value="UniProtKB-KW"/>
</dbReference>
<evidence type="ECO:0000259" key="10">
    <source>
        <dbReference type="PROSITE" id="PS51100"/>
    </source>
</evidence>
<dbReference type="SUPFAM" id="SSF52794">
    <property type="entry name" value="PTS system IIB component-like"/>
    <property type="match status" value="1"/>
</dbReference>
<evidence type="ECO:0000313" key="11">
    <source>
        <dbReference type="EMBL" id="MBP1040950.1"/>
    </source>
</evidence>
<dbReference type="Gene3D" id="3.40.50.2300">
    <property type="match status" value="1"/>
</dbReference>
<reference evidence="11" key="1">
    <citation type="submission" date="2020-12" db="EMBL/GenBank/DDBJ databases">
        <title>Vagococcus allomyrinae sp. nov. and Enterococcus lavae sp. nov., isolated from the larvae of Allomyrina dichotoma.</title>
        <authorList>
            <person name="Lee S.D."/>
        </authorList>
    </citation>
    <scope>NUCLEOTIDE SEQUENCE</scope>
    <source>
        <strain evidence="11">BWB3-3</strain>
    </source>
</reference>
<comment type="caution">
    <text evidence="11">The sequence shown here is derived from an EMBL/GenBank/DDBJ whole genome shotgun (WGS) entry which is preliminary data.</text>
</comment>
<keyword evidence="12" id="KW-1185">Reference proteome</keyword>
<dbReference type="CDD" id="cd00133">
    <property type="entry name" value="PTS_IIB"/>
    <property type="match status" value="1"/>
</dbReference>
<name>A0A940SU43_9ENTE</name>
<sequence>MPEIGEKLKELRQSKKMTQKTLAEILNVTPQAISKWERNKSQPDLQTLIDLSKCFNITIDEMLGNKRPSFFDGFFSKKRGRDHMGKMAQKLKENTPQNHDNRKKVIIFDKTFSLISDKGLLQTQMLNRKLELLMQENQQKIDVDTYNSNQVDQYGQLADAILLTPTFAYAKDSLEKKFTGTPVIAISKKDYGVLAAEKIYHQLITVLKH</sequence>
<accession>A0A940SU43</accession>
<dbReference type="Proteomes" id="UP000674938">
    <property type="component" value="Unassembled WGS sequence"/>
</dbReference>
<feature type="domain" description="HTH cro/C1-type" evidence="9">
    <location>
        <begin position="8"/>
        <end position="62"/>
    </location>
</feature>
<dbReference type="GO" id="GO:0009401">
    <property type="term" value="P:phosphoenolpyruvate-dependent sugar phosphotransferase system"/>
    <property type="evidence" value="ECO:0007669"/>
    <property type="project" value="UniProtKB-KW"/>
</dbReference>
<keyword evidence="3" id="KW-0762">Sugar transport</keyword>
<evidence type="ECO:0000256" key="1">
    <source>
        <dbReference type="ARBA" id="ARBA00022448"/>
    </source>
</evidence>
<dbReference type="PANTHER" id="PTHR46558:SF11">
    <property type="entry name" value="HTH-TYPE TRANSCRIPTIONAL REGULATOR XRE"/>
    <property type="match status" value="1"/>
</dbReference>
<comment type="caution">
    <text evidence="8">Lacks conserved residue(s) required for the propagation of feature annotation.</text>
</comment>
<dbReference type="InterPro" id="IPR013012">
    <property type="entry name" value="PTS_EIIB_3"/>
</dbReference>
<evidence type="ECO:0000256" key="2">
    <source>
        <dbReference type="ARBA" id="ARBA00022553"/>
    </source>
</evidence>
<dbReference type="InterPro" id="IPR001387">
    <property type="entry name" value="Cro/C1-type_HTH"/>
</dbReference>
<keyword evidence="1" id="KW-0813">Transport</keyword>
<dbReference type="Pfam" id="PF02302">
    <property type="entry name" value="PTS_IIB"/>
    <property type="match status" value="1"/>
</dbReference>
<keyword evidence="7" id="KW-0238">DNA-binding</keyword>
<evidence type="ECO:0000256" key="4">
    <source>
        <dbReference type="ARBA" id="ARBA00022679"/>
    </source>
</evidence>
<dbReference type="PROSITE" id="PS51100">
    <property type="entry name" value="PTS_EIIB_TYPE_3"/>
    <property type="match status" value="1"/>
</dbReference>
<keyword evidence="6" id="KW-0418">Kinase</keyword>
<keyword evidence="2" id="KW-0597">Phosphoprotein</keyword>
<dbReference type="Pfam" id="PF01381">
    <property type="entry name" value="HTH_3"/>
    <property type="match status" value="1"/>
</dbReference>
<dbReference type="InterPro" id="IPR036095">
    <property type="entry name" value="PTS_EIIB-like_sf"/>
</dbReference>
<feature type="domain" description="PTS EIIB type-3" evidence="10">
    <location>
        <begin position="109"/>
        <end position="209"/>
    </location>
</feature>
<evidence type="ECO:0000256" key="8">
    <source>
        <dbReference type="PROSITE-ProRule" id="PRU00423"/>
    </source>
</evidence>
<dbReference type="SUPFAM" id="SSF47413">
    <property type="entry name" value="lambda repressor-like DNA-binding domains"/>
    <property type="match status" value="1"/>
</dbReference>
<dbReference type="Gene3D" id="1.10.260.40">
    <property type="entry name" value="lambda repressor-like DNA-binding domains"/>
    <property type="match status" value="1"/>
</dbReference>
<dbReference type="PROSITE" id="PS50943">
    <property type="entry name" value="HTH_CROC1"/>
    <property type="match status" value="1"/>
</dbReference>
<dbReference type="PANTHER" id="PTHR46558">
    <property type="entry name" value="TRACRIPTIONAL REGULATORY PROTEIN-RELATED-RELATED"/>
    <property type="match status" value="1"/>
</dbReference>
<evidence type="ECO:0000256" key="6">
    <source>
        <dbReference type="ARBA" id="ARBA00022777"/>
    </source>
</evidence>
<proteinExistence type="predicted"/>
<dbReference type="RefSeq" id="WP_209526523.1">
    <property type="nucleotide sequence ID" value="NZ_JAEEGA010000004.1"/>
</dbReference>
<dbReference type="GO" id="GO:0016301">
    <property type="term" value="F:kinase activity"/>
    <property type="evidence" value="ECO:0007669"/>
    <property type="project" value="UniProtKB-KW"/>
</dbReference>
<evidence type="ECO:0000256" key="3">
    <source>
        <dbReference type="ARBA" id="ARBA00022597"/>
    </source>
</evidence>
<organism evidence="11 12">
    <name type="scientific">Vagococcus allomyrinae</name>
    <dbReference type="NCBI Taxonomy" id="2794353"/>
    <lineage>
        <taxon>Bacteria</taxon>
        <taxon>Bacillati</taxon>
        <taxon>Bacillota</taxon>
        <taxon>Bacilli</taxon>
        <taxon>Lactobacillales</taxon>
        <taxon>Enterococcaceae</taxon>
        <taxon>Vagococcus</taxon>
    </lineage>
</organism>
<gene>
    <name evidence="11" type="ORF">I6N95_08030</name>
</gene>
<evidence type="ECO:0000256" key="7">
    <source>
        <dbReference type="ARBA" id="ARBA00023125"/>
    </source>
</evidence>
<dbReference type="AlphaFoldDB" id="A0A940SU43"/>
<protein>
    <submittedName>
        <fullName evidence="11">Helix-turn-helix domain-containing protein</fullName>
    </submittedName>
</protein>
<dbReference type="SMART" id="SM00530">
    <property type="entry name" value="HTH_XRE"/>
    <property type="match status" value="1"/>
</dbReference>
<dbReference type="CDD" id="cd00093">
    <property type="entry name" value="HTH_XRE"/>
    <property type="match status" value="1"/>
</dbReference>
<evidence type="ECO:0000256" key="5">
    <source>
        <dbReference type="ARBA" id="ARBA00022683"/>
    </source>
</evidence>
<keyword evidence="4" id="KW-0808">Transferase</keyword>
<evidence type="ECO:0000259" key="9">
    <source>
        <dbReference type="PROSITE" id="PS50943"/>
    </source>
</evidence>
<dbReference type="EMBL" id="JAEEGA010000004">
    <property type="protein sequence ID" value="MBP1040950.1"/>
    <property type="molecule type" value="Genomic_DNA"/>
</dbReference>
<dbReference type="InterPro" id="IPR003501">
    <property type="entry name" value="PTS_EIIB_2/3"/>
</dbReference>
<evidence type="ECO:0000313" key="12">
    <source>
        <dbReference type="Proteomes" id="UP000674938"/>
    </source>
</evidence>
<dbReference type="GO" id="GO:0008982">
    <property type="term" value="F:protein-N(PI)-phosphohistidine-sugar phosphotransferase activity"/>
    <property type="evidence" value="ECO:0007669"/>
    <property type="project" value="InterPro"/>
</dbReference>
<keyword evidence="5" id="KW-0598">Phosphotransferase system</keyword>